<feature type="non-terminal residue" evidence="1">
    <location>
        <position position="41"/>
    </location>
</feature>
<name>A0ABN9DFY2_9NEOB</name>
<organism evidence="1 2">
    <name type="scientific">Staurois parvus</name>
    <dbReference type="NCBI Taxonomy" id="386267"/>
    <lineage>
        <taxon>Eukaryota</taxon>
        <taxon>Metazoa</taxon>
        <taxon>Chordata</taxon>
        <taxon>Craniata</taxon>
        <taxon>Vertebrata</taxon>
        <taxon>Euteleostomi</taxon>
        <taxon>Amphibia</taxon>
        <taxon>Batrachia</taxon>
        <taxon>Anura</taxon>
        <taxon>Neobatrachia</taxon>
        <taxon>Ranoidea</taxon>
        <taxon>Ranidae</taxon>
        <taxon>Staurois</taxon>
    </lineage>
</organism>
<dbReference type="Proteomes" id="UP001162483">
    <property type="component" value="Unassembled WGS sequence"/>
</dbReference>
<keyword evidence="2" id="KW-1185">Reference proteome</keyword>
<dbReference type="EMBL" id="CATNWA010014407">
    <property type="protein sequence ID" value="CAI9571505.1"/>
    <property type="molecule type" value="Genomic_DNA"/>
</dbReference>
<evidence type="ECO:0000313" key="1">
    <source>
        <dbReference type="EMBL" id="CAI9571505.1"/>
    </source>
</evidence>
<proteinExistence type="predicted"/>
<accession>A0ABN9DFY2</accession>
<protein>
    <submittedName>
        <fullName evidence="1">Uncharacterized protein</fullName>
    </submittedName>
</protein>
<reference evidence="1" key="1">
    <citation type="submission" date="2023-05" db="EMBL/GenBank/DDBJ databases">
        <authorList>
            <person name="Stuckert A."/>
        </authorList>
    </citation>
    <scope>NUCLEOTIDE SEQUENCE</scope>
</reference>
<comment type="caution">
    <text evidence="1">The sequence shown here is derived from an EMBL/GenBank/DDBJ whole genome shotgun (WGS) entry which is preliminary data.</text>
</comment>
<gene>
    <name evidence="1" type="ORF">SPARVUS_LOCUS7253289</name>
</gene>
<sequence>MSCQSAPGHMRPSLLHISAPSSCSATYQCPSEFPCHLIRTH</sequence>
<evidence type="ECO:0000313" key="2">
    <source>
        <dbReference type="Proteomes" id="UP001162483"/>
    </source>
</evidence>